<sequence>MDSPELHPLPPLTRQNFTQNHGNAEVGSTGDDEEEEFYSPRGSSGDPESSNGAGSGSRRAFESIAAANFGSRSSESSSCSCSSSNSGSPARSISISISPPVSLSPRSLKPKSPEPVVTQAPPPHPPPPPPPPLLSPFMTQLEFNRKSPCPSTSPSPPSSSPERGLNKNPDASPRLSNVSDRNPQSPARIDNPFQQQVSVPPPPPPPPPPRTLGNSNAFYTNRSANF</sequence>
<feature type="region of interest" description="Disordered" evidence="1">
    <location>
        <begin position="1"/>
        <end position="226"/>
    </location>
</feature>
<gene>
    <name evidence="2" type="ORF">L1049_004627</name>
</gene>
<comment type="caution">
    <text evidence="2">The sequence shown here is derived from an EMBL/GenBank/DDBJ whole genome shotgun (WGS) entry which is preliminary data.</text>
</comment>
<evidence type="ECO:0000313" key="3">
    <source>
        <dbReference type="Proteomes" id="UP001415857"/>
    </source>
</evidence>
<dbReference type="EMBL" id="JBBPBK010000007">
    <property type="protein sequence ID" value="KAK9281723.1"/>
    <property type="molecule type" value="Genomic_DNA"/>
</dbReference>
<dbReference type="AlphaFoldDB" id="A0AAP0X0W9"/>
<feature type="compositionally biased region" description="Polar residues" evidence="1">
    <location>
        <begin position="212"/>
        <end position="226"/>
    </location>
</feature>
<proteinExistence type="predicted"/>
<evidence type="ECO:0000256" key="1">
    <source>
        <dbReference type="SAM" id="MobiDB-lite"/>
    </source>
</evidence>
<dbReference type="Proteomes" id="UP001415857">
    <property type="component" value="Unassembled WGS sequence"/>
</dbReference>
<feature type="compositionally biased region" description="Polar residues" evidence="1">
    <location>
        <begin position="13"/>
        <end position="22"/>
    </location>
</feature>
<protein>
    <submittedName>
        <fullName evidence="2">Uncharacterized protein</fullName>
    </submittedName>
</protein>
<reference evidence="2 3" key="1">
    <citation type="journal article" date="2024" name="Plant J.">
        <title>Genome sequences and population genomics reveal climatic adaptation and genomic divergence between two closely related sweetgum species.</title>
        <authorList>
            <person name="Xu W.Q."/>
            <person name="Ren C.Q."/>
            <person name="Zhang X.Y."/>
            <person name="Comes H.P."/>
            <person name="Liu X.H."/>
            <person name="Li Y.G."/>
            <person name="Kettle C.J."/>
            <person name="Jalonen R."/>
            <person name="Gaisberger H."/>
            <person name="Ma Y.Z."/>
            <person name="Qiu Y.X."/>
        </authorList>
    </citation>
    <scope>NUCLEOTIDE SEQUENCE [LARGE SCALE GENOMIC DNA]</scope>
    <source>
        <strain evidence="2">Hangzhou</strain>
    </source>
</reference>
<name>A0AAP0X0W9_LIQFO</name>
<feature type="compositionally biased region" description="Pro residues" evidence="1">
    <location>
        <begin position="199"/>
        <end position="210"/>
    </location>
</feature>
<keyword evidence="3" id="KW-1185">Reference proteome</keyword>
<feature type="compositionally biased region" description="Low complexity" evidence="1">
    <location>
        <begin position="49"/>
        <end position="58"/>
    </location>
</feature>
<accession>A0AAP0X0W9</accession>
<feature type="compositionally biased region" description="Polar residues" evidence="1">
    <location>
        <begin position="174"/>
        <end position="185"/>
    </location>
</feature>
<organism evidence="2 3">
    <name type="scientific">Liquidambar formosana</name>
    <name type="common">Formosan gum</name>
    <dbReference type="NCBI Taxonomy" id="63359"/>
    <lineage>
        <taxon>Eukaryota</taxon>
        <taxon>Viridiplantae</taxon>
        <taxon>Streptophyta</taxon>
        <taxon>Embryophyta</taxon>
        <taxon>Tracheophyta</taxon>
        <taxon>Spermatophyta</taxon>
        <taxon>Magnoliopsida</taxon>
        <taxon>eudicotyledons</taxon>
        <taxon>Gunneridae</taxon>
        <taxon>Pentapetalae</taxon>
        <taxon>Saxifragales</taxon>
        <taxon>Altingiaceae</taxon>
        <taxon>Liquidambar</taxon>
    </lineage>
</organism>
<feature type="compositionally biased region" description="Pro residues" evidence="1">
    <location>
        <begin position="120"/>
        <end position="134"/>
    </location>
</feature>
<feature type="compositionally biased region" description="Low complexity" evidence="1">
    <location>
        <begin position="70"/>
        <end position="107"/>
    </location>
</feature>
<evidence type="ECO:0000313" key="2">
    <source>
        <dbReference type="EMBL" id="KAK9281723.1"/>
    </source>
</evidence>